<dbReference type="AlphaFoldDB" id="A0A0X8D6F8"/>
<dbReference type="GO" id="GO:0043527">
    <property type="term" value="C:tRNA methyltransferase complex"/>
    <property type="evidence" value="ECO:0007669"/>
    <property type="project" value="TreeGrafter"/>
</dbReference>
<dbReference type="Pfam" id="PF02390">
    <property type="entry name" value="Methyltransf_4"/>
    <property type="match status" value="1"/>
</dbReference>
<keyword evidence="6 7" id="KW-0819">tRNA processing</keyword>
<dbReference type="EMBL" id="CP014141">
    <property type="protein sequence ID" value="AMA75205.1"/>
    <property type="molecule type" value="Genomic_DNA"/>
</dbReference>
<sequence length="311" mass="35253">MLVVPARLHRWPPEVQDLFGRKGPLVLEIGFGDGRFTAELARSRPDWLVLGAEVSAASVLRALRRMRREGLTNVRLYHGQGPFALRNLVPPGALDQVIVNFPDPWPKKRHQERRLLREAFFRRLSTRLKPGGSLLLTTDHEAYFRFALEEAERTGLYRIEVRPPPEAHLRTKYALKWKEAGRTFFHAVFTKLGEDPAPWPPLRRYDVAHALLSGELPQDLALEKTAVRLKEGVAVFLEVARGKEGFYVLTHVEEEDLTQDLLLEVRKSARGVYAGVSRFGSPLITEAVKGAVRALVDRLKARGLEVVQDHT</sequence>
<feature type="binding site" evidence="7">
    <location>
        <position position="53"/>
    </location>
    <ligand>
        <name>S-adenosyl-L-methionine</name>
        <dbReference type="ChEBI" id="CHEBI:59789"/>
    </ligand>
</feature>
<keyword evidence="5 7" id="KW-0949">S-adenosyl-L-methionine</keyword>
<comment type="caution">
    <text evidence="7">Lacks conserved residue(s) required for the propagation of feature annotation.</text>
</comment>
<protein>
    <recommendedName>
        <fullName evidence="7">tRNA (guanine-N(7)-)-methyltransferase</fullName>
        <ecNumber evidence="7">2.1.1.33</ecNumber>
    </recommendedName>
    <alternativeName>
        <fullName evidence="7">tRNA (guanine(46)-N(7))-methyltransferase</fullName>
    </alternativeName>
    <alternativeName>
        <fullName evidence="7">tRNA(m7G46)-methyltransferase</fullName>
    </alternativeName>
</protein>
<dbReference type="InterPro" id="IPR055361">
    <property type="entry name" value="tRNA_methyltr_TrmB_bact"/>
</dbReference>
<comment type="function">
    <text evidence="2 7">Catalyzes the formation of N(7)-methylguanine at position 46 (m7G46) in tRNA.</text>
</comment>
<dbReference type="KEGG" id="tpar:AV541_02665"/>
<reference evidence="8 9" key="1">
    <citation type="submission" date="2016-01" db="EMBL/GenBank/DDBJ databases">
        <title>Genome sequence of Thermus parvatiensis, a thermophile isolated from a hot water spring.</title>
        <authorList>
            <person name="Tripathi C."/>
            <person name="Lal R."/>
        </authorList>
    </citation>
    <scope>NUCLEOTIDE SEQUENCE [LARGE SCALE GENOMIC DNA]</scope>
    <source>
        <strain evidence="8 9">RL</strain>
    </source>
</reference>
<comment type="pathway">
    <text evidence="7">tRNA modification; N(7)-methylguanine-tRNA biosynthesis.</text>
</comment>
<feature type="binding site" evidence="7">
    <location>
        <position position="139"/>
    </location>
    <ligand>
        <name>substrate</name>
    </ligand>
</feature>
<evidence type="ECO:0000256" key="4">
    <source>
        <dbReference type="ARBA" id="ARBA00022679"/>
    </source>
</evidence>
<dbReference type="Proteomes" id="UP000061630">
    <property type="component" value="Chromosome"/>
</dbReference>
<accession>A0A0X8D6F8</accession>
<keyword evidence="4 7" id="KW-0808">Transferase</keyword>
<dbReference type="InterPro" id="IPR029063">
    <property type="entry name" value="SAM-dependent_MTases_sf"/>
</dbReference>
<dbReference type="PANTHER" id="PTHR23417:SF14">
    <property type="entry name" value="PENTACOTRIPEPTIDE-REPEAT REGION OF PRORP DOMAIN-CONTAINING PROTEIN"/>
    <property type="match status" value="1"/>
</dbReference>
<dbReference type="EC" id="2.1.1.33" evidence="7"/>
<proteinExistence type="inferred from homology"/>
<dbReference type="HAMAP" id="MF_01057">
    <property type="entry name" value="tRNA_methyltr_TrmB"/>
    <property type="match status" value="1"/>
</dbReference>
<feature type="binding site" evidence="7">
    <location>
        <position position="28"/>
    </location>
    <ligand>
        <name>S-adenosyl-L-methionine</name>
        <dbReference type="ChEBI" id="CHEBI:59789"/>
    </ligand>
</feature>
<dbReference type="PROSITE" id="PS51625">
    <property type="entry name" value="SAM_MT_TRMB"/>
    <property type="match status" value="1"/>
</dbReference>
<evidence type="ECO:0000256" key="7">
    <source>
        <dbReference type="HAMAP-Rule" id="MF_01057"/>
    </source>
</evidence>
<evidence type="ECO:0000256" key="1">
    <source>
        <dbReference type="ARBA" id="ARBA00000142"/>
    </source>
</evidence>
<gene>
    <name evidence="7" type="primary">trmB</name>
    <name evidence="8" type="ORF">AV541_02665</name>
</gene>
<feature type="binding site" evidence="7">
    <location>
        <position position="107"/>
    </location>
    <ligand>
        <name>substrate</name>
    </ligand>
</feature>
<dbReference type="RefSeq" id="WP_060384173.1">
    <property type="nucleotide sequence ID" value="NZ_CP014141.1"/>
</dbReference>
<feature type="binding site" evidence="7">
    <location>
        <position position="103"/>
    </location>
    <ligand>
        <name>S-adenosyl-L-methionine</name>
        <dbReference type="ChEBI" id="CHEBI:59789"/>
    </ligand>
</feature>
<evidence type="ECO:0000313" key="9">
    <source>
        <dbReference type="Proteomes" id="UP000061630"/>
    </source>
</evidence>
<comment type="catalytic activity">
    <reaction evidence="1 7">
        <text>guanosine(46) in tRNA + S-adenosyl-L-methionine = N(7)-methylguanosine(46) in tRNA + S-adenosyl-L-homocysteine</text>
        <dbReference type="Rhea" id="RHEA:42708"/>
        <dbReference type="Rhea" id="RHEA-COMP:10188"/>
        <dbReference type="Rhea" id="RHEA-COMP:10189"/>
        <dbReference type="ChEBI" id="CHEBI:57856"/>
        <dbReference type="ChEBI" id="CHEBI:59789"/>
        <dbReference type="ChEBI" id="CHEBI:74269"/>
        <dbReference type="ChEBI" id="CHEBI:74480"/>
        <dbReference type="EC" id="2.1.1.33"/>
    </reaction>
</comment>
<dbReference type="Gene3D" id="3.40.50.150">
    <property type="entry name" value="Vaccinia Virus protein VP39"/>
    <property type="match status" value="1"/>
</dbReference>
<dbReference type="CDD" id="cd02440">
    <property type="entry name" value="AdoMet_MTases"/>
    <property type="match status" value="1"/>
</dbReference>
<dbReference type="SUPFAM" id="SSF53335">
    <property type="entry name" value="S-adenosyl-L-methionine-dependent methyltransferases"/>
    <property type="match status" value="1"/>
</dbReference>
<keyword evidence="3 7" id="KW-0489">Methyltransferase</keyword>
<organism evidence="8 9">
    <name type="scientific">Thermus parvatiensis</name>
    <dbReference type="NCBI Taxonomy" id="456163"/>
    <lineage>
        <taxon>Bacteria</taxon>
        <taxon>Thermotogati</taxon>
        <taxon>Deinococcota</taxon>
        <taxon>Deinococci</taxon>
        <taxon>Thermales</taxon>
        <taxon>Thermaceae</taxon>
        <taxon>Thermus</taxon>
    </lineage>
</organism>
<dbReference type="GO" id="GO:0008176">
    <property type="term" value="F:tRNA (guanine(46)-N7)-methyltransferase activity"/>
    <property type="evidence" value="ECO:0007669"/>
    <property type="project" value="UniProtKB-UniRule"/>
</dbReference>
<dbReference type="NCBIfam" id="TIGR00091">
    <property type="entry name" value="tRNA (guanosine(46)-N7)-methyltransferase TrmB"/>
    <property type="match status" value="1"/>
</dbReference>
<dbReference type="InterPro" id="IPR003358">
    <property type="entry name" value="tRNA_(Gua-N-7)_MeTrfase_Trmb"/>
</dbReference>
<evidence type="ECO:0000256" key="5">
    <source>
        <dbReference type="ARBA" id="ARBA00022691"/>
    </source>
</evidence>
<comment type="similarity">
    <text evidence="7">Belongs to the class I-like SAM-binding methyltransferase superfamily. TrmB family.</text>
</comment>
<name>A0A0X8D6F8_9DEIN</name>
<evidence type="ECO:0000256" key="2">
    <source>
        <dbReference type="ARBA" id="ARBA00003015"/>
    </source>
</evidence>
<evidence type="ECO:0000256" key="6">
    <source>
        <dbReference type="ARBA" id="ARBA00022694"/>
    </source>
</evidence>
<dbReference type="PANTHER" id="PTHR23417">
    <property type="entry name" value="3-DEOXY-D-MANNO-OCTULOSONIC-ACID TRANSFERASE/TRNA GUANINE-N 7 - -METHYLTRANSFERASE"/>
    <property type="match status" value="1"/>
</dbReference>
<evidence type="ECO:0000256" key="3">
    <source>
        <dbReference type="ARBA" id="ARBA00022603"/>
    </source>
</evidence>
<evidence type="ECO:0000313" key="8">
    <source>
        <dbReference type="EMBL" id="AMA75205.1"/>
    </source>
</evidence>
<dbReference type="UniPathway" id="UPA00989"/>